<dbReference type="CDD" id="cd07302">
    <property type="entry name" value="CHD"/>
    <property type="match status" value="1"/>
</dbReference>
<proteinExistence type="predicted"/>
<dbReference type="PANTHER" id="PTHR43081">
    <property type="entry name" value="ADENYLATE CYCLASE, TERMINAL-DIFFERENTIATION SPECIFIC-RELATED"/>
    <property type="match status" value="1"/>
</dbReference>
<feature type="domain" description="Guanylate cyclase" evidence="2">
    <location>
        <begin position="12"/>
        <end position="126"/>
    </location>
</feature>
<accession>A0A382AMT3</accession>
<dbReference type="InterPro" id="IPR011990">
    <property type="entry name" value="TPR-like_helical_dom_sf"/>
</dbReference>
<dbReference type="SUPFAM" id="SSF55073">
    <property type="entry name" value="Nucleotide cyclase"/>
    <property type="match status" value="1"/>
</dbReference>
<dbReference type="Gene3D" id="1.25.40.10">
    <property type="entry name" value="Tetratricopeptide repeat domain"/>
    <property type="match status" value="1"/>
</dbReference>
<evidence type="ECO:0000259" key="2">
    <source>
        <dbReference type="PROSITE" id="PS50125"/>
    </source>
</evidence>
<evidence type="ECO:0000313" key="3">
    <source>
        <dbReference type="EMBL" id="SVB02786.1"/>
    </source>
</evidence>
<sequence>METSKPTRKLATILAADCVGFSKLMDSNEELTLQNIKKCRSLIDPVINEHGGRIFHTAGDSVIAEFSSVVDSVNAAIEFQKVLSDRNDNISEDSKMVFRVGIHLDDVIIEDDNIYGSGVNVAARLESLCEPGCVLLSRTVHEKIVKRIEVAIDNLGNTQLKNIEGDFEIYQISPTTKDQIKSTGPDTVTATSSRSESKIAKPGEAGNARPRLMLLPFRNLNKSEDNDFLVDGIADDIITEFSMINSIEIMSRNTTFDYKDNPIDVKEAAEKYKLDYVITGSIRSAGNRVRISAELGDPATGDSIWSERYDKTMDDVFEIQDEIVNKMANTVLNEIEVTSLKRSKRKPTEDMSSYEYLLQGKFHKRRNTKEDANIAVEMFTKAIESDGNNGRAYAERCCTWGGGLGTKWFEESDSDLMTRIRSTLEQAYELTDHDWDCHRLLCNVSLYFDVNYDKAEEHGQKAYELNPNNPAVLGPYGKSLILNGNCEKGVELLHKAHQLDPLNQDVVENVVWGSYAMGDYDACIDITGKIKKPRPNTWLLKIASFGALKRQEERDDEIEQFVDAHGKDELTAQLGNLNFNNEKIGESTKNFVLN</sequence>
<dbReference type="SUPFAM" id="SSF48452">
    <property type="entry name" value="TPR-like"/>
    <property type="match status" value="1"/>
</dbReference>
<organism evidence="3">
    <name type="scientific">marine metagenome</name>
    <dbReference type="NCBI Taxonomy" id="408172"/>
    <lineage>
        <taxon>unclassified sequences</taxon>
        <taxon>metagenomes</taxon>
        <taxon>ecological metagenomes</taxon>
    </lineage>
</organism>
<dbReference type="InterPro" id="IPR001054">
    <property type="entry name" value="A/G_cyclase"/>
</dbReference>
<reference evidence="3" key="1">
    <citation type="submission" date="2018-05" db="EMBL/GenBank/DDBJ databases">
        <authorList>
            <person name="Lanie J.A."/>
            <person name="Ng W.-L."/>
            <person name="Kazmierczak K.M."/>
            <person name="Andrzejewski T.M."/>
            <person name="Davidsen T.M."/>
            <person name="Wayne K.J."/>
            <person name="Tettelin H."/>
            <person name="Glass J.I."/>
            <person name="Rusch D."/>
            <person name="Podicherti R."/>
            <person name="Tsui H.-C.T."/>
            <person name="Winkler M.E."/>
        </authorList>
    </citation>
    <scope>NUCLEOTIDE SEQUENCE</scope>
</reference>
<dbReference type="PROSITE" id="PS50125">
    <property type="entry name" value="GUANYLATE_CYCLASE_2"/>
    <property type="match status" value="1"/>
</dbReference>
<name>A0A382AMT3_9ZZZZ</name>
<dbReference type="PANTHER" id="PTHR43081:SF19">
    <property type="entry name" value="PH-SENSITIVE ADENYLATE CYCLASE RV1264"/>
    <property type="match status" value="1"/>
</dbReference>
<dbReference type="GO" id="GO:0035556">
    <property type="term" value="P:intracellular signal transduction"/>
    <property type="evidence" value="ECO:0007669"/>
    <property type="project" value="InterPro"/>
</dbReference>
<gene>
    <name evidence="3" type="ORF">METZ01_LOCUS155640</name>
</gene>
<dbReference type="EMBL" id="UINC01026044">
    <property type="protein sequence ID" value="SVB02786.1"/>
    <property type="molecule type" value="Genomic_DNA"/>
</dbReference>
<dbReference type="GO" id="GO:0006171">
    <property type="term" value="P:cAMP biosynthetic process"/>
    <property type="evidence" value="ECO:0007669"/>
    <property type="project" value="TreeGrafter"/>
</dbReference>
<dbReference type="AlphaFoldDB" id="A0A382AMT3"/>
<protein>
    <recommendedName>
        <fullName evidence="2">Guanylate cyclase domain-containing protein</fullName>
    </recommendedName>
</protein>
<feature type="compositionally biased region" description="Polar residues" evidence="1">
    <location>
        <begin position="178"/>
        <end position="194"/>
    </location>
</feature>
<dbReference type="Pfam" id="PF00211">
    <property type="entry name" value="Guanylate_cyc"/>
    <property type="match status" value="1"/>
</dbReference>
<dbReference type="InterPro" id="IPR050697">
    <property type="entry name" value="Adenylyl/Guanylyl_Cyclase_3/4"/>
</dbReference>
<dbReference type="InterPro" id="IPR029787">
    <property type="entry name" value="Nucleotide_cyclase"/>
</dbReference>
<feature type="region of interest" description="Disordered" evidence="1">
    <location>
        <begin position="178"/>
        <end position="203"/>
    </location>
</feature>
<evidence type="ECO:0000256" key="1">
    <source>
        <dbReference type="SAM" id="MobiDB-lite"/>
    </source>
</evidence>
<dbReference type="Gene3D" id="3.30.70.1230">
    <property type="entry name" value="Nucleotide cyclase"/>
    <property type="match status" value="1"/>
</dbReference>